<dbReference type="Pfam" id="PF11716">
    <property type="entry name" value="MDMPI_N"/>
    <property type="match status" value="1"/>
</dbReference>
<dbReference type="Proteomes" id="UP000198415">
    <property type="component" value="Unassembled WGS sequence"/>
</dbReference>
<evidence type="ECO:0000313" key="3">
    <source>
        <dbReference type="Proteomes" id="UP000198415"/>
    </source>
</evidence>
<dbReference type="InterPro" id="IPR034660">
    <property type="entry name" value="DinB/YfiT-like"/>
</dbReference>
<sequence>MTALHAFRDEADVLGHVASRWTEEQWTRPTRCAPWSVRELFAHVRVALAWLPGMLDAPAPAVADISAAAYYRPDHRFSPAADVARIRRAQEHARGLDVRDFRGFTAGLADRCAAEPPGRMVRTRHGDAMLLDDFLATRVVELAVHGLDLADAVDQPAWLTPSAADVVLRLLFGRPAAELPGPPDQLLRQATGRAPRGTELDRLGLTPLTLS</sequence>
<dbReference type="Gene3D" id="1.20.120.450">
    <property type="entry name" value="dinb family like domain"/>
    <property type="match status" value="1"/>
</dbReference>
<dbReference type="InterPro" id="IPR017517">
    <property type="entry name" value="Maleyloyr_isom"/>
</dbReference>
<feature type="domain" description="Mycothiol-dependent maleylpyruvate isomerase metal-binding" evidence="1">
    <location>
        <begin position="7"/>
        <end position="150"/>
    </location>
</feature>
<dbReference type="GO" id="GO:0046872">
    <property type="term" value="F:metal ion binding"/>
    <property type="evidence" value="ECO:0007669"/>
    <property type="project" value="InterPro"/>
</dbReference>
<accession>A0A239BGS6</accession>
<dbReference type="NCBIfam" id="TIGR03083">
    <property type="entry name" value="maleylpyruvate isomerase family mycothiol-dependent enzyme"/>
    <property type="match status" value="1"/>
</dbReference>
<reference evidence="2 3" key="1">
    <citation type="submission" date="2017-06" db="EMBL/GenBank/DDBJ databases">
        <authorList>
            <person name="Kim H.J."/>
            <person name="Triplett B.A."/>
        </authorList>
    </citation>
    <scope>NUCLEOTIDE SEQUENCE [LARGE SCALE GENOMIC DNA]</scope>
    <source>
        <strain evidence="2 3">DSM 43151</strain>
    </source>
</reference>
<dbReference type="InterPro" id="IPR024344">
    <property type="entry name" value="MDMPI_metal-binding"/>
</dbReference>
<dbReference type="OrthoDB" id="3677409at2"/>
<dbReference type="RefSeq" id="WP_089295421.1">
    <property type="nucleotide sequence ID" value="NZ_BOMU01000059.1"/>
</dbReference>
<dbReference type="EMBL" id="FZNR01000009">
    <property type="protein sequence ID" value="SNS06661.1"/>
    <property type="molecule type" value="Genomic_DNA"/>
</dbReference>
<evidence type="ECO:0000259" key="1">
    <source>
        <dbReference type="Pfam" id="PF11716"/>
    </source>
</evidence>
<dbReference type="AlphaFoldDB" id="A0A239BGS6"/>
<organism evidence="2 3">
    <name type="scientific">Actinoplanes regularis</name>
    <dbReference type="NCBI Taxonomy" id="52697"/>
    <lineage>
        <taxon>Bacteria</taxon>
        <taxon>Bacillati</taxon>
        <taxon>Actinomycetota</taxon>
        <taxon>Actinomycetes</taxon>
        <taxon>Micromonosporales</taxon>
        <taxon>Micromonosporaceae</taxon>
        <taxon>Actinoplanes</taxon>
    </lineage>
</organism>
<proteinExistence type="predicted"/>
<keyword evidence="3" id="KW-1185">Reference proteome</keyword>
<gene>
    <name evidence="2" type="ORF">SAMN06264365_109179</name>
</gene>
<evidence type="ECO:0000313" key="2">
    <source>
        <dbReference type="EMBL" id="SNS06661.1"/>
    </source>
</evidence>
<dbReference type="SUPFAM" id="SSF109854">
    <property type="entry name" value="DinB/YfiT-like putative metalloenzymes"/>
    <property type="match status" value="1"/>
</dbReference>
<name>A0A239BGS6_9ACTN</name>
<protein>
    <submittedName>
        <fullName evidence="2">TIGR03083 family protein</fullName>
    </submittedName>
</protein>